<reference evidence="3" key="1">
    <citation type="submission" date="2023-09" db="EMBL/GenBank/DDBJ databases">
        <title>Paucibacter sp. APW11 Genome sequencing and assembly.</title>
        <authorList>
            <person name="Kim I."/>
        </authorList>
    </citation>
    <scope>NUCLEOTIDE SEQUENCE</scope>
    <source>
        <strain evidence="3">APW11</strain>
    </source>
</reference>
<evidence type="ECO:0000259" key="2">
    <source>
        <dbReference type="Pfam" id="PF01627"/>
    </source>
</evidence>
<feature type="domain" description="HPt" evidence="2">
    <location>
        <begin position="152"/>
        <end position="220"/>
    </location>
</feature>
<comment type="caution">
    <text evidence="3">The sequence shown here is derived from an EMBL/GenBank/DDBJ whole genome shotgun (WGS) entry which is preliminary data.</text>
</comment>
<organism evidence="3 4">
    <name type="scientific">Roseateles aquae</name>
    <dbReference type="NCBI Taxonomy" id="3077235"/>
    <lineage>
        <taxon>Bacteria</taxon>
        <taxon>Pseudomonadati</taxon>
        <taxon>Pseudomonadota</taxon>
        <taxon>Betaproteobacteria</taxon>
        <taxon>Burkholderiales</taxon>
        <taxon>Sphaerotilaceae</taxon>
        <taxon>Roseateles</taxon>
    </lineage>
</organism>
<evidence type="ECO:0000313" key="3">
    <source>
        <dbReference type="EMBL" id="MDT9000046.1"/>
    </source>
</evidence>
<evidence type="ECO:0000313" key="4">
    <source>
        <dbReference type="Proteomes" id="UP001246372"/>
    </source>
</evidence>
<dbReference type="Pfam" id="PF01627">
    <property type="entry name" value="Hpt"/>
    <property type="match status" value="1"/>
</dbReference>
<name>A0ABU3PDT4_9BURK</name>
<dbReference type="Gene3D" id="1.20.120.160">
    <property type="entry name" value="HPT domain"/>
    <property type="match status" value="1"/>
</dbReference>
<dbReference type="InterPro" id="IPR008207">
    <property type="entry name" value="Sig_transdc_His_kin_Hpt_dom"/>
</dbReference>
<sequence>MSTWQLLLLETGPAPGPCAAALPACLPPDAELLPASDSAAMAALLDAPSTGDFDLLLLDVHGAQQLMTHGPALPADAPVLVLGEAGPACPWPQTPLATAALRIALLQRWRDWMRAKAAPLDGPAPALELNFGGNRAFFETFYLGCRPQFALDLQQGDQALATGDSEALMHLAHGLKGVLLILGESLTAVTARELEHCARERWVDQLAPLWAELRGAIAALAVRPLGL</sequence>
<dbReference type="RefSeq" id="WP_315650591.1">
    <property type="nucleotide sequence ID" value="NZ_JAVXZY010000004.1"/>
</dbReference>
<dbReference type="Proteomes" id="UP001246372">
    <property type="component" value="Unassembled WGS sequence"/>
</dbReference>
<evidence type="ECO:0000256" key="1">
    <source>
        <dbReference type="ARBA" id="ARBA00023012"/>
    </source>
</evidence>
<accession>A0ABU3PDT4</accession>
<gene>
    <name evidence="3" type="ORF">RQP53_12290</name>
</gene>
<protein>
    <submittedName>
        <fullName evidence="3">Hpt domain-containing protein</fullName>
    </submittedName>
</protein>
<dbReference type="InterPro" id="IPR036641">
    <property type="entry name" value="HPT_dom_sf"/>
</dbReference>
<keyword evidence="1" id="KW-0902">Two-component regulatory system</keyword>
<dbReference type="EMBL" id="JAVXZY010000004">
    <property type="protein sequence ID" value="MDT9000046.1"/>
    <property type="molecule type" value="Genomic_DNA"/>
</dbReference>
<proteinExistence type="predicted"/>
<dbReference type="SUPFAM" id="SSF47226">
    <property type="entry name" value="Histidine-containing phosphotransfer domain, HPT domain"/>
    <property type="match status" value="1"/>
</dbReference>
<keyword evidence="4" id="KW-1185">Reference proteome</keyword>